<comment type="cofactor">
    <cofactor evidence="1">
        <name>pyridoxal 5'-phosphate</name>
        <dbReference type="ChEBI" id="CHEBI:597326"/>
    </cofactor>
</comment>
<dbReference type="PANTHER" id="PTHR30511">
    <property type="entry name" value="ALANINE RACEMASE"/>
    <property type="match status" value="1"/>
</dbReference>
<proteinExistence type="predicted"/>
<dbReference type="InterPro" id="IPR009006">
    <property type="entry name" value="Ala_racemase/Decarboxylase_C"/>
</dbReference>
<dbReference type="GO" id="GO:0005829">
    <property type="term" value="C:cytosol"/>
    <property type="evidence" value="ECO:0007669"/>
    <property type="project" value="TreeGrafter"/>
</dbReference>
<dbReference type="GO" id="GO:0030170">
    <property type="term" value="F:pyridoxal phosphate binding"/>
    <property type="evidence" value="ECO:0007669"/>
    <property type="project" value="TreeGrafter"/>
</dbReference>
<dbReference type="GO" id="GO:0008784">
    <property type="term" value="F:alanine racemase activity"/>
    <property type="evidence" value="ECO:0007669"/>
    <property type="project" value="InterPro"/>
</dbReference>
<feature type="domain" description="Alanine racemase C-terminal" evidence="4">
    <location>
        <begin position="97"/>
        <end position="218"/>
    </location>
</feature>
<evidence type="ECO:0000259" key="4">
    <source>
        <dbReference type="SMART" id="SM01005"/>
    </source>
</evidence>
<gene>
    <name evidence="5" type="ORF">UFOPK1684_00367</name>
    <name evidence="6" type="ORF">UFOPK2158_01076</name>
</gene>
<dbReference type="SMART" id="SM01005">
    <property type="entry name" value="Ala_racemase_C"/>
    <property type="match status" value="1"/>
</dbReference>
<reference evidence="5" key="1">
    <citation type="submission" date="2020-05" db="EMBL/GenBank/DDBJ databases">
        <authorList>
            <person name="Chiriac C."/>
            <person name="Salcher M."/>
            <person name="Ghai R."/>
            <person name="Kavagutti S V."/>
        </authorList>
    </citation>
    <scope>NUCLEOTIDE SEQUENCE</scope>
</reference>
<dbReference type="SUPFAM" id="SSF50621">
    <property type="entry name" value="Alanine racemase C-terminal domain-like"/>
    <property type="match status" value="1"/>
</dbReference>
<evidence type="ECO:0000256" key="1">
    <source>
        <dbReference type="ARBA" id="ARBA00001933"/>
    </source>
</evidence>
<dbReference type="GO" id="GO:0030632">
    <property type="term" value="P:D-alanine biosynthetic process"/>
    <property type="evidence" value="ECO:0007669"/>
    <property type="project" value="TreeGrafter"/>
</dbReference>
<dbReference type="EMBL" id="CAEZTM010000010">
    <property type="protein sequence ID" value="CAB4565036.1"/>
    <property type="molecule type" value="Genomic_DNA"/>
</dbReference>
<keyword evidence="3" id="KW-0413">Isomerase</keyword>
<dbReference type="Gene3D" id="2.40.37.10">
    <property type="entry name" value="Lyase, Ornithine Decarboxylase, Chain A, domain 1"/>
    <property type="match status" value="1"/>
</dbReference>
<dbReference type="Pfam" id="PF00842">
    <property type="entry name" value="Ala_racemase_C"/>
    <property type="match status" value="1"/>
</dbReference>
<evidence type="ECO:0000256" key="2">
    <source>
        <dbReference type="ARBA" id="ARBA00022898"/>
    </source>
</evidence>
<accession>A0A6J6DNM1</accession>
<sequence length="218" mass="22806">MTARAKSGPPLRSAELSREALATNLRALRAKHSDEVAIDLRSNALGFGSAEVGRIAHDVGIRYCLLDGAQVTPTGLAAVPKGSLAFSSWWSGPGGPVVNFSATVISIKDVPAGTPVSYGYEYRTAQETTLALVSAGFADGVPRCPGAMIGIGGMCFPIAGRIAMDQCVVDVGNVPAEVGDRATIWGESPTLAQWSSWSERPEAALLAHLGSRVVKSWR</sequence>
<dbReference type="InterPro" id="IPR011079">
    <property type="entry name" value="Ala_racemase_C"/>
</dbReference>
<dbReference type="AlphaFoldDB" id="A0A6J6DNM1"/>
<dbReference type="PANTHER" id="PTHR30511:SF0">
    <property type="entry name" value="ALANINE RACEMASE, CATABOLIC-RELATED"/>
    <property type="match status" value="1"/>
</dbReference>
<name>A0A6J6DNM1_9ZZZZ</name>
<organism evidence="5">
    <name type="scientific">freshwater metagenome</name>
    <dbReference type="NCBI Taxonomy" id="449393"/>
    <lineage>
        <taxon>unclassified sequences</taxon>
        <taxon>metagenomes</taxon>
        <taxon>ecological metagenomes</taxon>
    </lineage>
</organism>
<keyword evidence="2" id="KW-0663">Pyridoxal phosphate</keyword>
<dbReference type="PRINTS" id="PR00992">
    <property type="entry name" value="ALARACEMASE"/>
</dbReference>
<evidence type="ECO:0000256" key="3">
    <source>
        <dbReference type="ARBA" id="ARBA00023235"/>
    </source>
</evidence>
<evidence type="ECO:0000313" key="6">
    <source>
        <dbReference type="EMBL" id="CAB4648913.1"/>
    </source>
</evidence>
<evidence type="ECO:0000313" key="5">
    <source>
        <dbReference type="EMBL" id="CAB4565036.1"/>
    </source>
</evidence>
<dbReference type="EMBL" id="CAEZVY010000121">
    <property type="protein sequence ID" value="CAB4648913.1"/>
    <property type="molecule type" value="Genomic_DNA"/>
</dbReference>
<protein>
    <submittedName>
        <fullName evidence="5">Unannotated protein</fullName>
    </submittedName>
</protein>
<dbReference type="InterPro" id="IPR000821">
    <property type="entry name" value="Ala_racemase"/>
</dbReference>